<feature type="non-terminal residue" evidence="2">
    <location>
        <position position="1"/>
    </location>
</feature>
<name>A0A2G9U0D8_TELCI</name>
<keyword evidence="1" id="KW-0472">Membrane</keyword>
<dbReference type="Proteomes" id="UP000230423">
    <property type="component" value="Unassembled WGS sequence"/>
</dbReference>
<evidence type="ECO:0000313" key="2">
    <source>
        <dbReference type="EMBL" id="PIO63683.1"/>
    </source>
</evidence>
<keyword evidence="1" id="KW-0812">Transmembrane</keyword>
<evidence type="ECO:0000256" key="1">
    <source>
        <dbReference type="SAM" id="Phobius"/>
    </source>
</evidence>
<sequence>KPYRTLIPPDTLLKAISMTSLAVIIAFVIWRRSIPLLVLSGIAVALIIYIDMNVNPETIPDDAKKFLGL</sequence>
<dbReference type="OrthoDB" id="19903at2759"/>
<gene>
    <name evidence="2" type="ORF">TELCIR_14710</name>
</gene>
<proteinExistence type="predicted"/>
<organism evidence="2 3">
    <name type="scientific">Teladorsagia circumcincta</name>
    <name type="common">Brown stomach worm</name>
    <name type="synonym">Ostertagia circumcincta</name>
    <dbReference type="NCBI Taxonomy" id="45464"/>
    <lineage>
        <taxon>Eukaryota</taxon>
        <taxon>Metazoa</taxon>
        <taxon>Ecdysozoa</taxon>
        <taxon>Nematoda</taxon>
        <taxon>Chromadorea</taxon>
        <taxon>Rhabditida</taxon>
        <taxon>Rhabditina</taxon>
        <taxon>Rhabditomorpha</taxon>
        <taxon>Strongyloidea</taxon>
        <taxon>Trichostrongylidae</taxon>
        <taxon>Teladorsagia</taxon>
    </lineage>
</organism>
<dbReference type="EMBL" id="KZ350630">
    <property type="protein sequence ID" value="PIO63683.1"/>
    <property type="molecule type" value="Genomic_DNA"/>
</dbReference>
<accession>A0A2G9U0D8</accession>
<protein>
    <submittedName>
        <fullName evidence="2">Uncharacterized protein</fullName>
    </submittedName>
</protein>
<feature type="transmembrane region" description="Helical" evidence="1">
    <location>
        <begin position="12"/>
        <end position="30"/>
    </location>
</feature>
<dbReference type="AlphaFoldDB" id="A0A2G9U0D8"/>
<keyword evidence="1" id="KW-1133">Transmembrane helix</keyword>
<evidence type="ECO:0000313" key="3">
    <source>
        <dbReference type="Proteomes" id="UP000230423"/>
    </source>
</evidence>
<reference evidence="2 3" key="1">
    <citation type="submission" date="2015-09" db="EMBL/GenBank/DDBJ databases">
        <title>Draft genome of the parasitic nematode Teladorsagia circumcincta isolate WARC Sus (inbred).</title>
        <authorList>
            <person name="Mitreva M."/>
        </authorList>
    </citation>
    <scope>NUCLEOTIDE SEQUENCE [LARGE SCALE GENOMIC DNA]</scope>
    <source>
        <strain evidence="2 3">S</strain>
    </source>
</reference>
<keyword evidence="3" id="KW-1185">Reference proteome</keyword>
<feature type="transmembrane region" description="Helical" evidence="1">
    <location>
        <begin position="36"/>
        <end position="54"/>
    </location>
</feature>